<name>A0A1L8QUG1_9ENTE</name>
<dbReference type="Pfam" id="PF01926">
    <property type="entry name" value="MMR_HSR1"/>
    <property type="match status" value="1"/>
</dbReference>
<feature type="transmembrane region" description="Helical" evidence="7">
    <location>
        <begin position="334"/>
        <end position="354"/>
    </location>
</feature>
<evidence type="ECO:0000313" key="10">
    <source>
        <dbReference type="Proteomes" id="UP000182149"/>
    </source>
</evidence>
<dbReference type="GO" id="GO:0002098">
    <property type="term" value="P:tRNA wobble uridine modification"/>
    <property type="evidence" value="ECO:0007669"/>
    <property type="project" value="TreeGrafter"/>
</dbReference>
<sequence>MKNGGELRYNRRKSPAEFRVASTKERQEQTMDYNDLINQAMKQVKNEENKLQHVNILIAGKSGVGKSTLINAAFRADLAQTGMGRPVTKEIQLIEKPGIPIKIYDTVGFELDKTVQKRTIKEIKKLAKEKRKNAVPDDDIHCMWYCVSAPSDRFEDIEENFINDIAALGIPVILVLTKVFSKEAATQLEATIRALRPKIHSVVQVLAKDSEFVPSFGIKELVEETCELLPASIQNSFVNAQKGSLALKRKKSNLVVKASVATSFGEGFIPIPVADAPLIIATQMAMLAKITTIYGIDIKKNRLETVFASIIGILAATTGGKTAVSSLFKMMPGVGTLVGGMISGGVASLITTALGQSYIQLMELTISGKIDLSELPADQLETMFTDIFSNYLKKFKGLKH</sequence>
<dbReference type="GO" id="GO:0005829">
    <property type="term" value="C:cytosol"/>
    <property type="evidence" value="ECO:0007669"/>
    <property type="project" value="TreeGrafter"/>
</dbReference>
<dbReference type="SUPFAM" id="SSF52540">
    <property type="entry name" value="P-loop containing nucleoside triphosphate hydrolases"/>
    <property type="match status" value="1"/>
</dbReference>
<dbReference type="Gene3D" id="3.40.50.300">
    <property type="entry name" value="P-loop containing nucleotide triphosphate hydrolases"/>
    <property type="match status" value="1"/>
</dbReference>
<feature type="coiled-coil region" evidence="5">
    <location>
        <begin position="30"/>
        <end position="57"/>
    </location>
</feature>
<dbReference type="GO" id="GO:0016020">
    <property type="term" value="C:membrane"/>
    <property type="evidence" value="ECO:0007669"/>
    <property type="project" value="UniProtKB-SubCell"/>
</dbReference>
<keyword evidence="4 7" id="KW-0472">Membrane</keyword>
<dbReference type="CDD" id="cd00882">
    <property type="entry name" value="Ras_like_GTPase"/>
    <property type="match status" value="1"/>
</dbReference>
<evidence type="ECO:0000256" key="7">
    <source>
        <dbReference type="SAM" id="Phobius"/>
    </source>
</evidence>
<evidence type="ECO:0000256" key="2">
    <source>
        <dbReference type="ARBA" id="ARBA00022692"/>
    </source>
</evidence>
<evidence type="ECO:0000256" key="6">
    <source>
        <dbReference type="SAM" id="MobiDB-lite"/>
    </source>
</evidence>
<dbReference type="InterPro" id="IPR027417">
    <property type="entry name" value="P-loop_NTPase"/>
</dbReference>
<dbReference type="AlphaFoldDB" id="A0A1L8QUG1"/>
<dbReference type="Pfam" id="PF05128">
    <property type="entry name" value="DUF697"/>
    <property type="match status" value="1"/>
</dbReference>
<dbReference type="InterPro" id="IPR021147">
    <property type="entry name" value="DUF697"/>
</dbReference>
<dbReference type="PANTHER" id="PTHR42714">
    <property type="entry name" value="TRNA MODIFICATION GTPASE GTPBP3"/>
    <property type="match status" value="1"/>
</dbReference>
<dbReference type="GO" id="GO:0030488">
    <property type="term" value="P:tRNA methylation"/>
    <property type="evidence" value="ECO:0007669"/>
    <property type="project" value="TreeGrafter"/>
</dbReference>
<keyword evidence="5" id="KW-0175">Coiled coil</keyword>
<evidence type="ECO:0000256" key="1">
    <source>
        <dbReference type="ARBA" id="ARBA00004141"/>
    </source>
</evidence>
<keyword evidence="3 7" id="KW-1133">Transmembrane helix</keyword>
<feature type="domain" description="G" evidence="8">
    <location>
        <begin position="56"/>
        <end position="178"/>
    </location>
</feature>
<feature type="transmembrane region" description="Helical" evidence="7">
    <location>
        <begin position="306"/>
        <end position="328"/>
    </location>
</feature>
<proteinExistence type="predicted"/>
<evidence type="ECO:0000256" key="4">
    <source>
        <dbReference type="ARBA" id="ARBA00023136"/>
    </source>
</evidence>
<dbReference type="Proteomes" id="UP000182149">
    <property type="component" value="Unassembled WGS sequence"/>
</dbReference>
<evidence type="ECO:0000256" key="5">
    <source>
        <dbReference type="SAM" id="Coils"/>
    </source>
</evidence>
<dbReference type="InterPro" id="IPR006073">
    <property type="entry name" value="GTP-bd"/>
</dbReference>
<reference evidence="9 10" key="1">
    <citation type="submission" date="2014-12" db="EMBL/GenBank/DDBJ databases">
        <title>Draft genome sequences of 29 type strains of Enterococci.</title>
        <authorList>
            <person name="Zhong Z."/>
            <person name="Sun Z."/>
            <person name="Liu W."/>
            <person name="Zhang W."/>
            <person name="Zhang H."/>
        </authorList>
    </citation>
    <scope>NUCLEOTIDE SEQUENCE [LARGE SCALE GENOMIC DNA]</scope>
    <source>
        <strain evidence="9 10">DSM 17690</strain>
    </source>
</reference>
<organism evidence="9 10">
    <name type="scientific">Enterococcus aquimarinus</name>
    <dbReference type="NCBI Taxonomy" id="328396"/>
    <lineage>
        <taxon>Bacteria</taxon>
        <taxon>Bacillati</taxon>
        <taxon>Bacillota</taxon>
        <taxon>Bacilli</taxon>
        <taxon>Lactobacillales</taxon>
        <taxon>Enterococcaceae</taxon>
        <taxon>Enterococcus</taxon>
    </lineage>
</organism>
<evidence type="ECO:0000259" key="8">
    <source>
        <dbReference type="Pfam" id="PF01926"/>
    </source>
</evidence>
<comment type="caution">
    <text evidence="9">The sequence shown here is derived from an EMBL/GenBank/DDBJ whole genome shotgun (WGS) entry which is preliminary data.</text>
</comment>
<evidence type="ECO:0000313" key="9">
    <source>
        <dbReference type="EMBL" id="OJG11132.1"/>
    </source>
</evidence>
<dbReference type="EMBL" id="JXKD01000004">
    <property type="protein sequence ID" value="OJG11132.1"/>
    <property type="molecule type" value="Genomic_DNA"/>
</dbReference>
<protein>
    <recommendedName>
        <fullName evidence="8">G domain-containing protein</fullName>
    </recommendedName>
</protein>
<dbReference type="PANTHER" id="PTHR42714:SF2">
    <property type="entry name" value="TRNA MODIFICATION GTPASE GTPBP3, MITOCHONDRIAL"/>
    <property type="match status" value="1"/>
</dbReference>
<accession>A0A1L8QUG1</accession>
<gene>
    <name evidence="9" type="ORF">RU93_GL001619</name>
</gene>
<feature type="region of interest" description="Disordered" evidence="6">
    <location>
        <begin position="1"/>
        <end position="26"/>
    </location>
</feature>
<dbReference type="STRING" id="328396.RU93_GL001619"/>
<keyword evidence="2 7" id="KW-0812">Transmembrane</keyword>
<evidence type="ECO:0000256" key="3">
    <source>
        <dbReference type="ARBA" id="ARBA00022989"/>
    </source>
</evidence>
<dbReference type="GO" id="GO:0005525">
    <property type="term" value="F:GTP binding"/>
    <property type="evidence" value="ECO:0007669"/>
    <property type="project" value="InterPro"/>
</dbReference>
<keyword evidence="10" id="KW-1185">Reference proteome</keyword>
<comment type="subcellular location">
    <subcellularLocation>
        <location evidence="1">Membrane</location>
        <topology evidence="1">Multi-pass membrane protein</topology>
    </subcellularLocation>
</comment>